<sequence>MQLKPTRTLTAVGALLLVSTGTYLCLKSPSTSFGQGYISPTTILPNYISSLGLDRCDDVHLIEDMEQDDTGKSERVSKEILVEYMQDHITRKQQDFDAQADKDYLGINIGPTWDLPAYRAELLETYHMYLFTETSKLDYIDLVKARISLRSATSVFPKRPKQILTSNKDKDLPWSFRRWRSLHRGWNVRLFDDDALDAWVGDNFGGTRAEEVWRLLPLPVLKTDIFRYMALLLEGGIYTDSDTAPVIPADKWGIPYQNASDPLLSHFSRILALPTVSPSGEESVAQKASLEDGDASDPPSLVISIESDAIDFGWYNWREVGLIRALQIVQWTIMARPGHPVFLDAIGRTLRKTEEFARLNKEAKEREESFTPETALEWTGPGIFTDCVYRYLLTRYGVHPRELLHLKDPLRIGDVLILPAGSYHSVSPWDPRETWRPYAAVWHGFWGRWRETDSSELQKGLLNKTKEAQQQE</sequence>
<evidence type="ECO:0000313" key="1">
    <source>
        <dbReference type="EMBL" id="KAJ9100486.1"/>
    </source>
</evidence>
<organism evidence="1 2">
    <name type="scientific">Naganishia friedmannii</name>
    <dbReference type="NCBI Taxonomy" id="89922"/>
    <lineage>
        <taxon>Eukaryota</taxon>
        <taxon>Fungi</taxon>
        <taxon>Dikarya</taxon>
        <taxon>Basidiomycota</taxon>
        <taxon>Agaricomycotina</taxon>
        <taxon>Tremellomycetes</taxon>
        <taxon>Filobasidiales</taxon>
        <taxon>Filobasidiaceae</taxon>
        <taxon>Naganishia</taxon>
    </lineage>
</organism>
<protein>
    <submittedName>
        <fullName evidence="1">Uncharacterized protein</fullName>
    </submittedName>
</protein>
<proteinExistence type="predicted"/>
<gene>
    <name evidence="1" type="ORF">QFC21_003525</name>
</gene>
<dbReference type="EMBL" id="JASBWT010000011">
    <property type="protein sequence ID" value="KAJ9100486.1"/>
    <property type="molecule type" value="Genomic_DNA"/>
</dbReference>
<evidence type="ECO:0000313" key="2">
    <source>
        <dbReference type="Proteomes" id="UP001227268"/>
    </source>
</evidence>
<dbReference type="Proteomes" id="UP001227268">
    <property type="component" value="Unassembled WGS sequence"/>
</dbReference>
<keyword evidence="2" id="KW-1185">Reference proteome</keyword>
<comment type="caution">
    <text evidence="1">The sequence shown here is derived from an EMBL/GenBank/DDBJ whole genome shotgun (WGS) entry which is preliminary data.</text>
</comment>
<reference evidence="1" key="1">
    <citation type="submission" date="2023-04" db="EMBL/GenBank/DDBJ databases">
        <title>Draft Genome sequencing of Naganishia species isolated from polar environments using Oxford Nanopore Technology.</title>
        <authorList>
            <person name="Leo P."/>
            <person name="Venkateswaran K."/>
        </authorList>
    </citation>
    <scope>NUCLEOTIDE SEQUENCE</scope>
    <source>
        <strain evidence="1">MNA-CCFEE 5423</strain>
    </source>
</reference>
<accession>A0ACC2VNY5</accession>
<name>A0ACC2VNY5_9TREE</name>